<dbReference type="Gene3D" id="3.30.1390.20">
    <property type="entry name" value="Ribosomal protein L30, ferredoxin-like fold domain"/>
    <property type="match status" value="1"/>
</dbReference>
<dbReference type="PROSITE" id="PS00634">
    <property type="entry name" value="RIBOSOMAL_L30"/>
    <property type="match status" value="1"/>
</dbReference>
<evidence type="ECO:0000256" key="3">
    <source>
        <dbReference type="ARBA" id="ARBA00023274"/>
    </source>
</evidence>
<dbReference type="InterPro" id="IPR036919">
    <property type="entry name" value="Ribo_uL30_ferredoxin-like_sf"/>
</dbReference>
<comment type="similarity">
    <text evidence="1">Belongs to the universal ribosomal protein uL30 family.</text>
</comment>
<dbReference type="NCBIfam" id="TIGR01308">
    <property type="entry name" value="rpmD_bact"/>
    <property type="match status" value="1"/>
</dbReference>
<dbReference type="PIRSF" id="PIRSF002211">
    <property type="entry name" value="Ribosomal_L30_bac-type"/>
    <property type="match status" value="1"/>
</dbReference>
<evidence type="ECO:0000313" key="5">
    <source>
        <dbReference type="EMBL" id="VAX31254.1"/>
    </source>
</evidence>
<dbReference type="GO" id="GO:0022625">
    <property type="term" value="C:cytosolic large ribosomal subunit"/>
    <property type="evidence" value="ECO:0007669"/>
    <property type="project" value="TreeGrafter"/>
</dbReference>
<name>A0A3B1D514_9ZZZZ</name>
<dbReference type="EMBL" id="UOGH01000202">
    <property type="protein sequence ID" value="VAX31254.1"/>
    <property type="molecule type" value="Genomic_DNA"/>
</dbReference>
<protein>
    <submittedName>
        <fullName evidence="5">LSU ribosomal protein L30p (L7e)</fullName>
    </submittedName>
</protein>
<dbReference type="PANTHER" id="PTHR15892:SF2">
    <property type="entry name" value="LARGE RIBOSOMAL SUBUNIT PROTEIN UL30M"/>
    <property type="match status" value="1"/>
</dbReference>
<organism evidence="5">
    <name type="scientific">hydrothermal vent metagenome</name>
    <dbReference type="NCBI Taxonomy" id="652676"/>
    <lineage>
        <taxon>unclassified sequences</taxon>
        <taxon>metagenomes</taxon>
        <taxon>ecological metagenomes</taxon>
    </lineage>
</organism>
<evidence type="ECO:0000259" key="4">
    <source>
        <dbReference type="Pfam" id="PF00327"/>
    </source>
</evidence>
<dbReference type="InterPro" id="IPR018038">
    <property type="entry name" value="Ribosomal_uL30_CS"/>
</dbReference>
<keyword evidence="3" id="KW-0687">Ribonucleoprotein</keyword>
<evidence type="ECO:0000256" key="2">
    <source>
        <dbReference type="ARBA" id="ARBA00022980"/>
    </source>
</evidence>
<feature type="domain" description="Large ribosomal subunit protein uL30-like ferredoxin-like fold" evidence="4">
    <location>
        <begin position="2"/>
        <end position="52"/>
    </location>
</feature>
<dbReference type="AlphaFoldDB" id="A0A3B1D514"/>
<dbReference type="InterPro" id="IPR016082">
    <property type="entry name" value="Ribosomal_uL30_ferredoxin-like"/>
</dbReference>
<sequence length="60" mass="6902">MLRIKLKRSYIGNPEKLRRVLRSLGLRKIGQTVMHPDVPVIRGMINKVPHLVDVEESKGE</sequence>
<dbReference type="SUPFAM" id="SSF55129">
    <property type="entry name" value="Ribosomal protein L30p/L7e"/>
    <property type="match status" value="1"/>
</dbReference>
<dbReference type="PANTHER" id="PTHR15892">
    <property type="entry name" value="MITOCHONDRIAL RIBOSOMAL PROTEIN L30"/>
    <property type="match status" value="1"/>
</dbReference>
<reference evidence="5" key="1">
    <citation type="submission" date="2018-06" db="EMBL/GenBank/DDBJ databases">
        <authorList>
            <person name="Zhirakovskaya E."/>
        </authorList>
    </citation>
    <scope>NUCLEOTIDE SEQUENCE</scope>
</reference>
<dbReference type="InterPro" id="IPR005996">
    <property type="entry name" value="Ribosomal_uL30_bac-type"/>
</dbReference>
<evidence type="ECO:0000256" key="1">
    <source>
        <dbReference type="ARBA" id="ARBA00007594"/>
    </source>
</evidence>
<dbReference type="CDD" id="cd01658">
    <property type="entry name" value="Ribosomal_L30"/>
    <property type="match status" value="1"/>
</dbReference>
<dbReference type="GO" id="GO:0006412">
    <property type="term" value="P:translation"/>
    <property type="evidence" value="ECO:0007669"/>
    <property type="project" value="InterPro"/>
</dbReference>
<proteinExistence type="inferred from homology"/>
<dbReference type="Pfam" id="PF00327">
    <property type="entry name" value="Ribosomal_L30"/>
    <property type="match status" value="1"/>
</dbReference>
<keyword evidence="2 5" id="KW-0689">Ribosomal protein</keyword>
<dbReference type="HAMAP" id="MF_01371_B">
    <property type="entry name" value="Ribosomal_uL30_B"/>
    <property type="match status" value="1"/>
</dbReference>
<dbReference type="GO" id="GO:0003735">
    <property type="term" value="F:structural constituent of ribosome"/>
    <property type="evidence" value="ECO:0007669"/>
    <property type="project" value="InterPro"/>
</dbReference>
<gene>
    <name evidence="5" type="ORF">MNBD_NITROSPIRAE02-1041</name>
</gene>
<accession>A0A3B1D514</accession>